<geneLocation type="plasmid" evidence="3 4">
    <name>1</name>
</geneLocation>
<proteinExistence type="predicted"/>
<accession>W0RPR0</accession>
<dbReference type="OrthoDB" id="237820at2"/>
<dbReference type="Pfam" id="PF09937">
    <property type="entry name" value="DUF2169"/>
    <property type="match status" value="1"/>
</dbReference>
<evidence type="ECO:0000313" key="3">
    <source>
        <dbReference type="EMBL" id="AHG92994.1"/>
    </source>
</evidence>
<dbReference type="RefSeq" id="WP_025414309.1">
    <property type="nucleotide sequence ID" value="NZ_CP007129.1"/>
</dbReference>
<reference evidence="3 4" key="1">
    <citation type="journal article" date="2014" name="Genome Announc.">
        <title>Genome Sequence and Methylome of Soil Bacterium Gemmatirosa kalamazoonensis KBS708T, a Member of the Rarely Cultivated Gemmatimonadetes Phylum.</title>
        <authorList>
            <person name="Debruyn J.M."/>
            <person name="Radosevich M."/>
            <person name="Wommack K.E."/>
            <person name="Polson S.W."/>
            <person name="Hauser L.J."/>
            <person name="Fawaz M.N."/>
            <person name="Korlach J."/>
            <person name="Tsai Y.C."/>
        </authorList>
    </citation>
    <scope>NUCLEOTIDE SEQUENCE [LARGE SCALE GENOMIC DNA]</scope>
    <source>
        <strain evidence="3 4">KBS708</strain>
        <plasmid evidence="4">Plasmid 1</plasmid>
    </source>
</reference>
<dbReference type="InterPro" id="IPR018683">
    <property type="entry name" value="DUF2169"/>
</dbReference>
<dbReference type="InParanoid" id="W0RPR0"/>
<name>W0RPR0_9BACT</name>
<keyword evidence="4" id="KW-1185">Reference proteome</keyword>
<sequence>MLQLKNPTGLAATMFLSPDPDGVDTLYAVVKGTFALDQPLDAAGEPPLAAEQIPVTVSPEHWGDPATSSLKAASDISLLKPATDVLLVGHAHAPNGRPTTWMDVGLAVGPIRKVVRVFGDRVWLHDAVWTPSAPAPFTKMPLVWERAFGGAEEVEGVRHEEPRNPVGAGLRAPNGPGPTVGMPLPNLEDPADPVTSWKSGHTPACFAPLCAHWMPRRRWAGTYDERWQSTRAPYLPTDFDPRFFHLAPADQIAPGHLLGGEPVELHGVSPWGPVRFVLPRAQVGVSFVLDGAEQPRAAVLDTVLIDADAARLTMVWRAALRCDKQVLRVSEIRVAARRAAPGVAAPPSGGASYAAPAAVARA</sequence>
<feature type="domain" description="DUF2169" evidence="2">
    <location>
        <begin position="22"/>
        <end position="317"/>
    </location>
</feature>
<protein>
    <recommendedName>
        <fullName evidence="2">DUF2169 domain-containing protein</fullName>
    </recommendedName>
</protein>
<dbReference type="HOGENOM" id="CLU_045796_0_0_0"/>
<dbReference type="AlphaFoldDB" id="W0RPR0"/>
<evidence type="ECO:0000313" key="4">
    <source>
        <dbReference type="Proteomes" id="UP000019151"/>
    </source>
</evidence>
<dbReference type="KEGG" id="gba:J421_5459"/>
<keyword evidence="3" id="KW-0614">Plasmid</keyword>
<evidence type="ECO:0000256" key="1">
    <source>
        <dbReference type="SAM" id="MobiDB-lite"/>
    </source>
</evidence>
<feature type="region of interest" description="Disordered" evidence="1">
    <location>
        <begin position="154"/>
        <end position="176"/>
    </location>
</feature>
<dbReference type="EMBL" id="CP007129">
    <property type="protein sequence ID" value="AHG92994.1"/>
    <property type="molecule type" value="Genomic_DNA"/>
</dbReference>
<evidence type="ECO:0000259" key="2">
    <source>
        <dbReference type="Pfam" id="PF09937"/>
    </source>
</evidence>
<gene>
    <name evidence="3" type="ORF">J421_5459</name>
</gene>
<organism evidence="3 4">
    <name type="scientific">Gemmatirosa kalamazoonensis</name>
    <dbReference type="NCBI Taxonomy" id="861299"/>
    <lineage>
        <taxon>Bacteria</taxon>
        <taxon>Pseudomonadati</taxon>
        <taxon>Gemmatimonadota</taxon>
        <taxon>Gemmatimonadia</taxon>
        <taxon>Gemmatimonadales</taxon>
        <taxon>Gemmatimonadaceae</taxon>
        <taxon>Gemmatirosa</taxon>
    </lineage>
</organism>
<dbReference type="Proteomes" id="UP000019151">
    <property type="component" value="Plasmid 1"/>
</dbReference>